<dbReference type="InterPro" id="IPR015422">
    <property type="entry name" value="PyrdxlP-dep_Trfase_small"/>
</dbReference>
<dbReference type="EMBL" id="UYWY01003045">
    <property type="protein sequence ID" value="VDM28499.1"/>
    <property type="molecule type" value="Genomic_DNA"/>
</dbReference>
<evidence type="ECO:0000313" key="2">
    <source>
        <dbReference type="Proteomes" id="UP000050794"/>
    </source>
</evidence>
<dbReference type="WBParaSite" id="TCNE_0000278201-mRNA-1">
    <property type="protein sequence ID" value="TCNE_0000278201-mRNA-1"/>
    <property type="gene ID" value="TCNE_0000278201"/>
</dbReference>
<dbReference type="SUPFAM" id="SSF53383">
    <property type="entry name" value="PLP-dependent transferases"/>
    <property type="match status" value="1"/>
</dbReference>
<dbReference type="AlphaFoldDB" id="A0A183U2R2"/>
<name>A0A183U2R2_TOXCA</name>
<proteinExistence type="predicted"/>
<keyword evidence="2" id="KW-1185">Reference proteome</keyword>
<organism evidence="2 3">
    <name type="scientific">Toxocara canis</name>
    <name type="common">Canine roundworm</name>
    <dbReference type="NCBI Taxonomy" id="6265"/>
    <lineage>
        <taxon>Eukaryota</taxon>
        <taxon>Metazoa</taxon>
        <taxon>Ecdysozoa</taxon>
        <taxon>Nematoda</taxon>
        <taxon>Chromadorea</taxon>
        <taxon>Rhabditida</taxon>
        <taxon>Spirurina</taxon>
        <taxon>Ascaridomorpha</taxon>
        <taxon>Ascaridoidea</taxon>
        <taxon>Toxocaridae</taxon>
        <taxon>Toxocara</taxon>
    </lineage>
</organism>
<reference evidence="1 2" key="2">
    <citation type="submission" date="2018-11" db="EMBL/GenBank/DDBJ databases">
        <authorList>
            <consortium name="Pathogen Informatics"/>
        </authorList>
    </citation>
    <scope>NUCLEOTIDE SEQUENCE [LARGE SCALE GENOMIC DNA]</scope>
</reference>
<dbReference type="Gene3D" id="3.90.1150.10">
    <property type="entry name" value="Aspartate Aminotransferase, domain 1"/>
    <property type="match status" value="1"/>
</dbReference>
<gene>
    <name evidence="1" type="ORF">TCNE_LOCUS2782</name>
</gene>
<accession>A0A183U2R2</accession>
<sequence>MVQILASKKGRDYCATRVICEIVSGNWDFSCFGRETLKRGLGVVSVVFPATPWAKSRARLCVSAAHTKEQLDRVSTLVCGCVLNICLI</sequence>
<dbReference type="InterPro" id="IPR015424">
    <property type="entry name" value="PyrdxlP-dep_Trfase"/>
</dbReference>
<evidence type="ECO:0000313" key="3">
    <source>
        <dbReference type="WBParaSite" id="TCNE_0000278201-mRNA-1"/>
    </source>
</evidence>
<evidence type="ECO:0000313" key="1">
    <source>
        <dbReference type="EMBL" id="VDM28499.1"/>
    </source>
</evidence>
<dbReference type="Proteomes" id="UP000050794">
    <property type="component" value="Unassembled WGS sequence"/>
</dbReference>
<protein>
    <submittedName>
        <fullName evidence="1 3">Uncharacterized protein</fullName>
    </submittedName>
</protein>
<reference evidence="3" key="1">
    <citation type="submission" date="2016-06" db="UniProtKB">
        <authorList>
            <consortium name="WormBaseParasite"/>
        </authorList>
    </citation>
    <scope>IDENTIFICATION</scope>
</reference>